<protein>
    <submittedName>
        <fullName evidence="3">Type III-B CRISPR module RAMP protein Cmr6</fullName>
    </submittedName>
</protein>
<reference evidence="3" key="1">
    <citation type="journal article" date="2020" name="mSystems">
        <title>Genome- and Community-Level Interaction Insights into Carbon Utilization and Element Cycling Functions of Hydrothermarchaeota in Hydrothermal Sediment.</title>
        <authorList>
            <person name="Zhou Z."/>
            <person name="Liu Y."/>
            <person name="Xu W."/>
            <person name="Pan J."/>
            <person name="Luo Z.H."/>
            <person name="Li M."/>
        </authorList>
    </citation>
    <scope>NUCLEOTIDE SEQUENCE [LARGE SCALE GENOMIC DNA]</scope>
    <source>
        <strain evidence="3">SpSt-61</strain>
    </source>
</reference>
<keyword evidence="1" id="KW-0051">Antiviral defense</keyword>
<gene>
    <name evidence="3" type="primary">cmr6</name>
    <name evidence="3" type="ORF">ENT78_01280</name>
</gene>
<dbReference type="InterPro" id="IPR005537">
    <property type="entry name" value="RAMP_III_fam"/>
</dbReference>
<evidence type="ECO:0000256" key="1">
    <source>
        <dbReference type="ARBA" id="ARBA00023118"/>
    </source>
</evidence>
<dbReference type="PANTHER" id="PTHR39965">
    <property type="entry name" value="CRISPR SYSTEM CMR SUBUNIT CMR6"/>
    <property type="match status" value="1"/>
</dbReference>
<name>A0A7V4NE37_FERPE</name>
<dbReference type="Pfam" id="PF03787">
    <property type="entry name" value="RAMPs"/>
    <property type="match status" value="1"/>
</dbReference>
<comment type="caution">
    <text evidence="3">The sequence shown here is derived from an EMBL/GenBank/DDBJ whole genome shotgun (WGS) entry which is preliminary data.</text>
</comment>
<proteinExistence type="predicted"/>
<dbReference type="InterPro" id="IPR010172">
    <property type="entry name" value="CRISPR-assoc_prot_TM1791"/>
</dbReference>
<organism evidence="3">
    <name type="scientific">Fervidobacterium pennivorans</name>
    <dbReference type="NCBI Taxonomy" id="93466"/>
    <lineage>
        <taxon>Bacteria</taxon>
        <taxon>Thermotogati</taxon>
        <taxon>Thermotogota</taxon>
        <taxon>Thermotogae</taxon>
        <taxon>Thermotogales</taxon>
        <taxon>Fervidobacteriaceae</taxon>
        <taxon>Fervidobacterium</taxon>
    </lineage>
</organism>
<dbReference type="AlphaFoldDB" id="A0A7V4NE37"/>
<dbReference type="NCBIfam" id="TIGR01898">
    <property type="entry name" value="cas_TM1791_cmr6"/>
    <property type="match status" value="1"/>
</dbReference>
<accession>A0A7V4NE37</accession>
<feature type="domain" description="CRISPR type III-associated protein" evidence="2">
    <location>
        <begin position="116"/>
        <end position="327"/>
    </location>
</feature>
<evidence type="ECO:0000313" key="3">
    <source>
        <dbReference type="EMBL" id="HGU52158.1"/>
    </source>
</evidence>
<dbReference type="EMBL" id="DSZZ01000059">
    <property type="protein sequence ID" value="HGU52158.1"/>
    <property type="molecule type" value="Genomic_DNA"/>
</dbReference>
<dbReference type="PANTHER" id="PTHR39965:SF1">
    <property type="entry name" value="CRISPR SYSTEM CMR SUBUNIT CMR6"/>
    <property type="match status" value="1"/>
</dbReference>
<evidence type="ECO:0000259" key="2">
    <source>
        <dbReference type="Pfam" id="PF03787"/>
    </source>
</evidence>
<dbReference type="GO" id="GO:0051607">
    <property type="term" value="P:defense response to virus"/>
    <property type="evidence" value="ECO:0007669"/>
    <property type="project" value="UniProtKB-KW"/>
</dbReference>
<sequence>MSNDNTPIKIPPPKFALPNKHFYEVLATYLGNNNYELSDNKFSEFNFIYLFNTPKLIFRGSQLSIRINEDIARFKWDKDFLDATNSRRYKLIEELKSSGYQVETKSLRVFWRLVLGLGGVHPQETSMILHHTCGVPYIPGSAIKGVTRHWTVMKFAEVFESTNESFEEKLLKISRAIEEGLPKPSDSSEDKYKDIRDLKINVTLRTEDNEQYTESYSVTLEEVSELFGTQQREGKVIFFDAYPSSEIKLALDIMNPHYPDYYTEQKAPADWQEPNPIKFLTVEKTKFWFILASRDARLVKVAKALMIETLLNYGIGAKTAIGYGIFK</sequence>